<dbReference type="GO" id="GO:0046076">
    <property type="term" value="P:dTTP catabolic process"/>
    <property type="evidence" value="ECO:0007669"/>
    <property type="project" value="TreeGrafter"/>
</dbReference>
<keyword evidence="3" id="KW-1185">Reference proteome</keyword>
<dbReference type="InterPro" id="IPR004518">
    <property type="entry name" value="MazG-like_dom"/>
</dbReference>
<dbReference type="GO" id="GO:0006203">
    <property type="term" value="P:dGTP catabolic process"/>
    <property type="evidence" value="ECO:0007669"/>
    <property type="project" value="TreeGrafter"/>
</dbReference>
<proteinExistence type="predicted"/>
<dbReference type="GO" id="GO:0046052">
    <property type="term" value="P:UTP catabolic process"/>
    <property type="evidence" value="ECO:0007669"/>
    <property type="project" value="TreeGrafter"/>
</dbReference>
<dbReference type="AlphaFoldDB" id="A0A9W7G8M7"/>
<dbReference type="GO" id="GO:0046061">
    <property type="term" value="P:dATP catabolic process"/>
    <property type="evidence" value="ECO:0007669"/>
    <property type="project" value="TreeGrafter"/>
</dbReference>
<accession>A0A9W7G8M7</accession>
<organism evidence="2 3">
    <name type="scientific">Triparma columacea</name>
    <dbReference type="NCBI Taxonomy" id="722753"/>
    <lineage>
        <taxon>Eukaryota</taxon>
        <taxon>Sar</taxon>
        <taxon>Stramenopiles</taxon>
        <taxon>Ochrophyta</taxon>
        <taxon>Bolidophyceae</taxon>
        <taxon>Parmales</taxon>
        <taxon>Triparmaceae</taxon>
        <taxon>Triparma</taxon>
    </lineage>
</organism>
<dbReference type="Gene3D" id="1.10.287.1080">
    <property type="entry name" value="MazG-like"/>
    <property type="match status" value="1"/>
</dbReference>
<sequence>MSYIRAIFNRNSNPSDTNATIPADLQASWESLTPSSSNNNPRQQTRLHHLKLRGVDRMENMVKELGEECPWTKEVGPELMLSWLKSECKEVGKEIKEAIKNPSGNLASLKSELGDILFDAHMLNSICSRSFSFPPSETFEVGCKKVERRTPYMKSWGDGTKAETVEEAEKIWQQVKR</sequence>
<dbReference type="GO" id="GO:0046047">
    <property type="term" value="P:TTP catabolic process"/>
    <property type="evidence" value="ECO:0007669"/>
    <property type="project" value="TreeGrafter"/>
</dbReference>
<dbReference type="PANTHER" id="PTHR30522">
    <property type="entry name" value="NUCLEOSIDE TRIPHOSPHATE PYROPHOSPHOHYDROLASE"/>
    <property type="match status" value="1"/>
</dbReference>
<feature type="domain" description="NTP pyrophosphohydrolase MazG-like" evidence="1">
    <location>
        <begin position="77"/>
        <end position="152"/>
    </location>
</feature>
<reference evidence="3" key="1">
    <citation type="journal article" date="2023" name="Commun. Biol.">
        <title>Genome analysis of Parmales, the sister group of diatoms, reveals the evolutionary specialization of diatoms from phago-mixotrophs to photoautotrophs.</title>
        <authorList>
            <person name="Ban H."/>
            <person name="Sato S."/>
            <person name="Yoshikawa S."/>
            <person name="Yamada K."/>
            <person name="Nakamura Y."/>
            <person name="Ichinomiya M."/>
            <person name="Sato N."/>
            <person name="Blanc-Mathieu R."/>
            <person name="Endo H."/>
            <person name="Kuwata A."/>
            <person name="Ogata H."/>
        </authorList>
    </citation>
    <scope>NUCLEOTIDE SEQUENCE [LARGE SCALE GENOMIC DNA]</scope>
</reference>
<gene>
    <name evidence="2" type="ORF">TrCOL_g11995</name>
</gene>
<evidence type="ECO:0000313" key="3">
    <source>
        <dbReference type="Proteomes" id="UP001165065"/>
    </source>
</evidence>
<protein>
    <recommendedName>
        <fullName evidence="1">NTP pyrophosphohydrolase MazG-like domain-containing protein</fullName>
    </recommendedName>
</protein>
<dbReference type="Proteomes" id="UP001165065">
    <property type="component" value="Unassembled WGS sequence"/>
</dbReference>
<dbReference type="PANTHER" id="PTHR30522:SF0">
    <property type="entry name" value="NUCLEOSIDE TRIPHOSPHATE PYROPHOSPHOHYDROLASE"/>
    <property type="match status" value="1"/>
</dbReference>
<evidence type="ECO:0000259" key="1">
    <source>
        <dbReference type="Pfam" id="PF03819"/>
    </source>
</evidence>
<name>A0A9W7G8M7_9STRA</name>
<dbReference type="GO" id="GO:0047429">
    <property type="term" value="F:nucleoside triphosphate diphosphatase activity"/>
    <property type="evidence" value="ECO:0007669"/>
    <property type="project" value="TreeGrafter"/>
</dbReference>
<dbReference type="Pfam" id="PF03819">
    <property type="entry name" value="MazG"/>
    <property type="match status" value="1"/>
</dbReference>
<dbReference type="GO" id="GO:0046081">
    <property type="term" value="P:dUTP catabolic process"/>
    <property type="evidence" value="ECO:0007669"/>
    <property type="project" value="TreeGrafter"/>
</dbReference>
<dbReference type="InterPro" id="IPR011551">
    <property type="entry name" value="NTP_PyrPHydrolase_MazG"/>
</dbReference>
<dbReference type="SUPFAM" id="SSF101386">
    <property type="entry name" value="all-alpha NTP pyrophosphatases"/>
    <property type="match status" value="1"/>
</dbReference>
<dbReference type="OrthoDB" id="197698at2759"/>
<evidence type="ECO:0000313" key="2">
    <source>
        <dbReference type="EMBL" id="GMI37727.1"/>
    </source>
</evidence>
<dbReference type="EMBL" id="BRYA01000076">
    <property type="protein sequence ID" value="GMI37727.1"/>
    <property type="molecule type" value="Genomic_DNA"/>
</dbReference>
<comment type="caution">
    <text evidence="2">The sequence shown here is derived from an EMBL/GenBank/DDBJ whole genome shotgun (WGS) entry which is preliminary data.</text>
</comment>